<feature type="compositionally biased region" description="Basic and acidic residues" evidence="1">
    <location>
        <begin position="89"/>
        <end position="98"/>
    </location>
</feature>
<feature type="compositionally biased region" description="Low complexity" evidence="1">
    <location>
        <begin position="76"/>
        <end position="88"/>
    </location>
</feature>
<gene>
    <name evidence="2" type="ORF">SAMD00023353_0800520</name>
</gene>
<feature type="region of interest" description="Disordered" evidence="1">
    <location>
        <begin position="27"/>
        <end position="98"/>
    </location>
</feature>
<accession>A0A1S8A5Y8</accession>
<organism evidence="2">
    <name type="scientific">Rosellinia necatrix</name>
    <name type="common">White root-rot fungus</name>
    <dbReference type="NCBI Taxonomy" id="77044"/>
    <lineage>
        <taxon>Eukaryota</taxon>
        <taxon>Fungi</taxon>
        <taxon>Dikarya</taxon>
        <taxon>Ascomycota</taxon>
        <taxon>Pezizomycotina</taxon>
        <taxon>Sordariomycetes</taxon>
        <taxon>Xylariomycetidae</taxon>
        <taxon>Xylariales</taxon>
        <taxon>Xylariaceae</taxon>
        <taxon>Rosellinia</taxon>
    </lineage>
</organism>
<evidence type="ECO:0000313" key="2">
    <source>
        <dbReference type="EMBL" id="GAW25514.1"/>
    </source>
</evidence>
<evidence type="ECO:0000313" key="3">
    <source>
        <dbReference type="Proteomes" id="UP000054516"/>
    </source>
</evidence>
<proteinExistence type="predicted"/>
<dbReference type="EMBL" id="DF977453">
    <property type="protein sequence ID" value="GAW25514.1"/>
    <property type="molecule type" value="Genomic_DNA"/>
</dbReference>
<dbReference type="Proteomes" id="UP000054516">
    <property type="component" value="Unassembled WGS sequence"/>
</dbReference>
<reference evidence="2" key="1">
    <citation type="submission" date="2016-03" db="EMBL/GenBank/DDBJ databases">
        <title>Draft genome sequence of Rosellinia necatrix.</title>
        <authorList>
            <person name="Kanematsu S."/>
        </authorList>
    </citation>
    <scope>NUCLEOTIDE SEQUENCE [LARGE SCALE GENOMIC DNA]</scope>
    <source>
        <strain evidence="2">W97</strain>
    </source>
</reference>
<keyword evidence="3" id="KW-1185">Reference proteome</keyword>
<sequence length="98" mass="11133">MAPRNWRYINTSCAARGQHVEYDPNRAARSQQHHRQAVAARTSYTRGPGRRPYGRSWWTGTIPQPEPELKPPRPHPAAAVAERAPGAVREQRGREDEV</sequence>
<dbReference type="AlphaFoldDB" id="A0A1S8A5Y8"/>
<protein>
    <submittedName>
        <fullName evidence="2">Uncharacterized protein</fullName>
    </submittedName>
</protein>
<evidence type="ECO:0000256" key="1">
    <source>
        <dbReference type="SAM" id="MobiDB-lite"/>
    </source>
</evidence>
<name>A0A1S8A5Y8_ROSNE</name>